<organism evidence="2 3">
    <name type="scientific">Salvator merianae</name>
    <name type="common">Argentine black and white tegu</name>
    <name type="synonym">Tupinambis merianae</name>
    <dbReference type="NCBI Taxonomy" id="96440"/>
    <lineage>
        <taxon>Eukaryota</taxon>
        <taxon>Metazoa</taxon>
        <taxon>Chordata</taxon>
        <taxon>Craniata</taxon>
        <taxon>Vertebrata</taxon>
        <taxon>Euteleostomi</taxon>
        <taxon>Lepidosauria</taxon>
        <taxon>Squamata</taxon>
        <taxon>Bifurcata</taxon>
        <taxon>Unidentata</taxon>
        <taxon>Episquamata</taxon>
        <taxon>Laterata</taxon>
        <taxon>Teiioidea</taxon>
        <taxon>Teiidae</taxon>
        <taxon>Salvator</taxon>
    </lineage>
</organism>
<accession>A0A8D0DUF2</accession>
<evidence type="ECO:0000313" key="3">
    <source>
        <dbReference type="Proteomes" id="UP000694421"/>
    </source>
</evidence>
<reference evidence="2" key="2">
    <citation type="submission" date="2025-09" db="UniProtKB">
        <authorList>
            <consortium name="Ensembl"/>
        </authorList>
    </citation>
    <scope>IDENTIFICATION</scope>
</reference>
<name>A0A8D0DUF2_SALMN</name>
<dbReference type="GeneTree" id="ENSGT00950000185412"/>
<feature type="transmembrane region" description="Helical" evidence="1">
    <location>
        <begin position="26"/>
        <end position="46"/>
    </location>
</feature>
<evidence type="ECO:0000256" key="1">
    <source>
        <dbReference type="SAM" id="Phobius"/>
    </source>
</evidence>
<evidence type="ECO:0000313" key="2">
    <source>
        <dbReference type="Ensembl" id="ENSSMRP00000021874.1"/>
    </source>
</evidence>
<evidence type="ECO:0008006" key="4">
    <source>
        <dbReference type="Google" id="ProtNLM"/>
    </source>
</evidence>
<proteinExistence type="predicted"/>
<dbReference type="Ensembl" id="ENSSMRT00000025611.1">
    <property type="protein sequence ID" value="ENSSMRP00000021874.1"/>
    <property type="gene ID" value="ENSSMRG00000017011.1"/>
</dbReference>
<dbReference type="Proteomes" id="UP000694421">
    <property type="component" value="Unplaced"/>
</dbReference>
<keyword evidence="1" id="KW-1133">Transmembrane helix</keyword>
<keyword evidence="3" id="KW-1185">Reference proteome</keyword>
<keyword evidence="1" id="KW-0472">Membrane</keyword>
<sequence length="99" mass="11130">MALFCAFSVYYVSCFGELLWVHLGRLGFIYCYSCFSSLLLPGPFIVKVRNCSLEKETMGPDCIHGSVYSYGAVTVHGDEYIPFQKYAGKLLLFVNVATY</sequence>
<dbReference type="AlphaFoldDB" id="A0A8D0DUF2"/>
<protein>
    <recommendedName>
        <fullName evidence="4">Glutathione peroxidase 3</fullName>
    </recommendedName>
</protein>
<keyword evidence="1" id="KW-0812">Transmembrane</keyword>
<reference evidence="2" key="1">
    <citation type="submission" date="2025-08" db="UniProtKB">
        <authorList>
            <consortium name="Ensembl"/>
        </authorList>
    </citation>
    <scope>IDENTIFICATION</scope>
</reference>